<dbReference type="GO" id="GO:0005525">
    <property type="term" value="F:GTP binding"/>
    <property type="evidence" value="ECO:0007669"/>
    <property type="project" value="UniProtKB-UniRule"/>
</dbReference>
<dbReference type="InterPro" id="IPR038363">
    <property type="entry name" value="LepA_C_sf"/>
</dbReference>
<dbReference type="FunFam" id="3.40.50.300:FF:000078">
    <property type="entry name" value="Elongation factor 4"/>
    <property type="match status" value="1"/>
</dbReference>
<dbReference type="EMBL" id="BJYU01000017">
    <property type="protein sequence ID" value="GEO13868.1"/>
    <property type="molecule type" value="Genomic_DNA"/>
</dbReference>
<evidence type="ECO:0000256" key="2">
    <source>
        <dbReference type="ARBA" id="ARBA00022475"/>
    </source>
</evidence>
<dbReference type="CDD" id="cd03709">
    <property type="entry name" value="lepA_C"/>
    <property type="match status" value="1"/>
</dbReference>
<comment type="function">
    <text evidence="9 12">Required for accurate and efficient protein synthesis under certain stress conditions. May act as a fidelity factor of the translation reaction, by catalyzing a one-codon backward translocation of tRNAs on improperly translocated ribosomes. Back-translocation proceeds from a post-translocation (POST) complex to a pre-translocation (PRE) complex, thus giving elongation factor G a second chance to translocate the tRNAs correctly. Binds to ribosomes in a GTP-dependent manner.</text>
</comment>
<evidence type="ECO:0000256" key="3">
    <source>
        <dbReference type="ARBA" id="ARBA00022741"/>
    </source>
</evidence>
<dbReference type="NCBIfam" id="TIGR01393">
    <property type="entry name" value="lepA"/>
    <property type="match status" value="1"/>
</dbReference>
<keyword evidence="2 12" id="KW-1003">Cell membrane</keyword>
<dbReference type="Gene3D" id="3.40.50.300">
    <property type="entry name" value="P-loop containing nucleotide triphosphate hydrolases"/>
    <property type="match status" value="1"/>
</dbReference>
<dbReference type="InterPro" id="IPR031157">
    <property type="entry name" value="G_TR_CS"/>
</dbReference>
<dbReference type="FunFam" id="3.30.70.2570:FF:000001">
    <property type="entry name" value="Translation factor GUF1, mitochondrial"/>
    <property type="match status" value="1"/>
</dbReference>
<evidence type="ECO:0000256" key="6">
    <source>
        <dbReference type="ARBA" id="ARBA00023134"/>
    </source>
</evidence>
<evidence type="ECO:0000256" key="5">
    <source>
        <dbReference type="ARBA" id="ARBA00022917"/>
    </source>
</evidence>
<dbReference type="FunFam" id="3.30.70.870:FF:000004">
    <property type="entry name" value="Translation factor GUF1, mitochondrial"/>
    <property type="match status" value="1"/>
</dbReference>
<dbReference type="OrthoDB" id="9802948at2"/>
<keyword evidence="7 12" id="KW-0472">Membrane</keyword>
<dbReference type="Gene3D" id="2.40.30.10">
    <property type="entry name" value="Translation factors"/>
    <property type="match status" value="1"/>
</dbReference>
<dbReference type="EC" id="3.6.5.n1" evidence="11 12"/>
<dbReference type="InterPro" id="IPR000795">
    <property type="entry name" value="T_Tr_GTP-bd_dom"/>
</dbReference>
<comment type="similarity">
    <text evidence="10">Belongs to the GTP-binding elongation factor family. LepA subfamily.</text>
</comment>
<comment type="caution">
    <text evidence="14">The sequence shown here is derived from an EMBL/GenBank/DDBJ whole genome shotgun (WGS) entry which is preliminary data.</text>
</comment>
<dbReference type="Pfam" id="PF06421">
    <property type="entry name" value="LepA_C"/>
    <property type="match status" value="1"/>
</dbReference>
<dbReference type="SUPFAM" id="SSF54980">
    <property type="entry name" value="EF-G C-terminal domain-like"/>
    <property type="match status" value="2"/>
</dbReference>
<dbReference type="InterPro" id="IPR000640">
    <property type="entry name" value="EFG_V-like"/>
</dbReference>
<keyword evidence="4 12" id="KW-0378">Hydrolase</keyword>
<keyword evidence="15" id="KW-1185">Reference proteome</keyword>
<dbReference type="GO" id="GO:0005886">
    <property type="term" value="C:plasma membrane"/>
    <property type="evidence" value="ECO:0007669"/>
    <property type="project" value="UniProtKB-SubCell"/>
</dbReference>
<dbReference type="InterPro" id="IPR004161">
    <property type="entry name" value="EFTu-like_2"/>
</dbReference>
<dbReference type="CDD" id="cd01890">
    <property type="entry name" value="LepA"/>
    <property type="match status" value="1"/>
</dbReference>
<keyword evidence="6 12" id="KW-0342">GTP-binding</keyword>
<dbReference type="InterPro" id="IPR035647">
    <property type="entry name" value="EFG_III/V"/>
</dbReference>
<dbReference type="AlphaFoldDB" id="A0A512BPH9"/>
<dbReference type="CDD" id="cd03699">
    <property type="entry name" value="EF4_II"/>
    <property type="match status" value="1"/>
</dbReference>
<evidence type="ECO:0000256" key="4">
    <source>
        <dbReference type="ARBA" id="ARBA00022801"/>
    </source>
</evidence>
<evidence type="ECO:0000256" key="10">
    <source>
        <dbReference type="ARBA" id="ARBA00061052"/>
    </source>
</evidence>
<dbReference type="CDD" id="cd16260">
    <property type="entry name" value="EF4_III"/>
    <property type="match status" value="1"/>
</dbReference>
<dbReference type="Proteomes" id="UP000321085">
    <property type="component" value="Unassembled WGS sequence"/>
</dbReference>
<dbReference type="GO" id="GO:0097216">
    <property type="term" value="F:guanosine tetraphosphate binding"/>
    <property type="evidence" value="ECO:0007669"/>
    <property type="project" value="UniProtKB-ARBA"/>
</dbReference>
<keyword evidence="5 12" id="KW-0648">Protein biosynthesis</keyword>
<evidence type="ECO:0000313" key="15">
    <source>
        <dbReference type="Proteomes" id="UP000321085"/>
    </source>
</evidence>
<organism evidence="14 15">
    <name type="scientific">Microvirga aerophila</name>
    <dbReference type="NCBI Taxonomy" id="670291"/>
    <lineage>
        <taxon>Bacteria</taxon>
        <taxon>Pseudomonadati</taxon>
        <taxon>Pseudomonadota</taxon>
        <taxon>Alphaproteobacteria</taxon>
        <taxon>Hyphomicrobiales</taxon>
        <taxon>Methylobacteriaceae</taxon>
        <taxon>Microvirga</taxon>
    </lineage>
</organism>
<evidence type="ECO:0000256" key="9">
    <source>
        <dbReference type="ARBA" id="ARBA00057626"/>
    </source>
</evidence>
<dbReference type="PRINTS" id="PR00315">
    <property type="entry name" value="ELONGATNFCT"/>
</dbReference>
<feature type="binding site" evidence="12">
    <location>
        <begin position="19"/>
        <end position="24"/>
    </location>
    <ligand>
        <name>GTP</name>
        <dbReference type="ChEBI" id="CHEBI:37565"/>
    </ligand>
</feature>
<dbReference type="Pfam" id="PF00009">
    <property type="entry name" value="GTP_EFTU"/>
    <property type="match status" value="1"/>
</dbReference>
<dbReference type="Gene3D" id="3.30.70.870">
    <property type="entry name" value="Elongation Factor G (Translational Gtpase), domain 3"/>
    <property type="match status" value="1"/>
</dbReference>
<dbReference type="InterPro" id="IPR005225">
    <property type="entry name" value="Small_GTP-bd"/>
</dbReference>
<evidence type="ECO:0000256" key="1">
    <source>
        <dbReference type="ARBA" id="ARBA00005454"/>
    </source>
</evidence>
<evidence type="ECO:0000313" key="14">
    <source>
        <dbReference type="EMBL" id="GEO13868.1"/>
    </source>
</evidence>
<evidence type="ECO:0000256" key="7">
    <source>
        <dbReference type="ARBA" id="ARBA00023136"/>
    </source>
</evidence>
<dbReference type="GO" id="GO:0043022">
    <property type="term" value="F:ribosome binding"/>
    <property type="evidence" value="ECO:0007669"/>
    <property type="project" value="UniProtKB-UniRule"/>
</dbReference>
<dbReference type="HAMAP" id="MF_00071">
    <property type="entry name" value="LepA"/>
    <property type="match status" value="1"/>
</dbReference>
<dbReference type="InterPro" id="IPR035654">
    <property type="entry name" value="LepA_IV"/>
</dbReference>
<keyword evidence="3 12" id="KW-0547">Nucleotide-binding</keyword>
<feature type="domain" description="Tr-type G" evidence="13">
    <location>
        <begin position="7"/>
        <end position="189"/>
    </location>
</feature>
<comment type="catalytic activity">
    <reaction evidence="8 12">
        <text>GTP + H2O = GDP + phosphate + H(+)</text>
        <dbReference type="Rhea" id="RHEA:19669"/>
        <dbReference type="ChEBI" id="CHEBI:15377"/>
        <dbReference type="ChEBI" id="CHEBI:15378"/>
        <dbReference type="ChEBI" id="CHEBI:37565"/>
        <dbReference type="ChEBI" id="CHEBI:43474"/>
        <dbReference type="ChEBI" id="CHEBI:58189"/>
        <dbReference type="EC" id="3.6.5.n1"/>
    </reaction>
</comment>
<dbReference type="GO" id="GO:0003924">
    <property type="term" value="F:GTPase activity"/>
    <property type="evidence" value="ECO:0007669"/>
    <property type="project" value="UniProtKB-UniRule"/>
</dbReference>
<evidence type="ECO:0000256" key="8">
    <source>
        <dbReference type="ARBA" id="ARBA00050293"/>
    </source>
</evidence>
<dbReference type="GO" id="GO:0003746">
    <property type="term" value="F:translation elongation factor activity"/>
    <property type="evidence" value="ECO:0007669"/>
    <property type="project" value="UniProtKB-UniRule"/>
</dbReference>
<name>A0A512BPH9_9HYPH</name>
<dbReference type="GO" id="GO:0045727">
    <property type="term" value="P:positive regulation of translation"/>
    <property type="evidence" value="ECO:0007669"/>
    <property type="project" value="UniProtKB-UniRule"/>
</dbReference>
<feature type="binding site" evidence="12">
    <location>
        <begin position="136"/>
        <end position="139"/>
    </location>
    <ligand>
        <name>GTP</name>
        <dbReference type="ChEBI" id="CHEBI:37565"/>
    </ligand>
</feature>
<dbReference type="PANTHER" id="PTHR43512:SF4">
    <property type="entry name" value="TRANSLATION FACTOR GUF1 HOMOLOG, CHLOROPLASTIC"/>
    <property type="match status" value="1"/>
</dbReference>
<dbReference type="FunFam" id="2.40.30.10:FF:000015">
    <property type="entry name" value="Translation factor GUF1, mitochondrial"/>
    <property type="match status" value="1"/>
</dbReference>
<dbReference type="InterPro" id="IPR027417">
    <property type="entry name" value="P-loop_NTPase"/>
</dbReference>
<accession>A0A512BPH9</accession>
<proteinExistence type="inferred from homology"/>
<evidence type="ECO:0000256" key="11">
    <source>
        <dbReference type="ARBA" id="ARBA00066744"/>
    </source>
</evidence>
<dbReference type="InterPro" id="IPR006297">
    <property type="entry name" value="EF-4"/>
</dbReference>
<dbReference type="Gene3D" id="3.30.70.240">
    <property type="match status" value="1"/>
</dbReference>
<dbReference type="Pfam" id="PF00679">
    <property type="entry name" value="EFG_C"/>
    <property type="match status" value="1"/>
</dbReference>
<reference evidence="14 15" key="1">
    <citation type="submission" date="2019-07" db="EMBL/GenBank/DDBJ databases">
        <title>Whole genome shotgun sequence of Microvirga aerophila NBRC 106136.</title>
        <authorList>
            <person name="Hosoyama A."/>
            <person name="Uohara A."/>
            <person name="Ohji S."/>
            <person name="Ichikawa N."/>
        </authorList>
    </citation>
    <scope>NUCLEOTIDE SEQUENCE [LARGE SCALE GENOMIC DNA]</scope>
    <source>
        <strain evidence="14 15">NBRC 106136</strain>
    </source>
</reference>
<dbReference type="PROSITE" id="PS00301">
    <property type="entry name" value="G_TR_1"/>
    <property type="match status" value="1"/>
</dbReference>
<dbReference type="PANTHER" id="PTHR43512">
    <property type="entry name" value="TRANSLATION FACTOR GUF1-RELATED"/>
    <property type="match status" value="1"/>
</dbReference>
<dbReference type="PROSITE" id="PS51722">
    <property type="entry name" value="G_TR_2"/>
    <property type="match status" value="1"/>
</dbReference>
<gene>
    <name evidence="12 14" type="primary">lepA</name>
    <name evidence="14" type="ORF">MAE02_15640</name>
</gene>
<sequence length="601" mass="66702">MTAHTFDNIRNFSIVAHIDHGKSTLADRLIQTTGALSAREMTEQVLDNMDIERERGITIKAQTVRLEYKAQDGKTYILNLMDTPGHVDFAYEVSRSLAACEGSLLVVDASQGVEAQTLANVYQAIDANHEIVPVLNKIDLPAADPDRIKEQIEEVIGIDASDAVPISAKTGLNIEGVLEAIVRKLPPPKGDEKAPLKALLVDSWYDAYLGVVVLVRIIDGVMKKGQTIKMMGTGAVYGLDRVGVFSPKMQEMAQLGPGEVGFFTASIKEVADTRVGDTITDDRKPTTEALPGFKPVQPVVFCGLFPVDAAEFENLRAAMGRLRLNDASFSYEMETSAALGFGFRCGFLGLLHLEIIQERLEREFNLDLISTAPSVVYHLKLRDGSTIELHNPADMPDVMKIETIEEPWIRATILTPDEYLGSVLKLCQERRGIQIDLNYVGKRAMVVYDLPLNEVVFDFYDRLKSISKGYASFDYHISDYREGDLVKMSVLVNAEPVDALSMLVHRDRAEGRGRAMCEKLKELIPPHMFQIPVQAAIGGKIIARETIRALRKDVTAKCYGGDASRKRKLLDKQKEGKKRMRQFGKVDIPQEAFIAALKMDS</sequence>
<dbReference type="InterPro" id="IPR013842">
    <property type="entry name" value="LepA_CTD"/>
</dbReference>
<comment type="subcellular location">
    <subcellularLocation>
        <location evidence="12">Cell membrane</location>
        <topology evidence="12">Peripheral membrane protein</topology>
        <orientation evidence="12">Cytoplasmic side</orientation>
    </subcellularLocation>
</comment>
<dbReference type="RefSeq" id="WP_114186439.1">
    <property type="nucleotide sequence ID" value="NZ_BJYU01000017.1"/>
</dbReference>
<evidence type="ECO:0000256" key="12">
    <source>
        <dbReference type="HAMAP-Rule" id="MF_00071"/>
    </source>
</evidence>
<dbReference type="SUPFAM" id="SSF52540">
    <property type="entry name" value="P-loop containing nucleoside triphosphate hydrolases"/>
    <property type="match status" value="1"/>
</dbReference>
<comment type="similarity">
    <text evidence="1 12">Belongs to the TRAFAC class translation factor GTPase superfamily. Classic translation factor GTPase family. LepA subfamily.</text>
</comment>
<dbReference type="SMART" id="SM00838">
    <property type="entry name" value="EFG_C"/>
    <property type="match status" value="1"/>
</dbReference>
<dbReference type="NCBIfam" id="TIGR00231">
    <property type="entry name" value="small_GTP"/>
    <property type="match status" value="1"/>
</dbReference>
<protein>
    <recommendedName>
        <fullName evidence="11 12">Elongation factor 4</fullName>
        <shortName evidence="12">EF-4</shortName>
        <ecNumber evidence="11 12">3.6.5.n1</ecNumber>
    </recommendedName>
    <alternativeName>
        <fullName evidence="12">Ribosomal back-translocase LepA</fullName>
    </alternativeName>
</protein>
<dbReference type="FunFam" id="3.30.70.240:FF:000007">
    <property type="entry name" value="Translation factor GUF1, mitochondrial"/>
    <property type="match status" value="1"/>
</dbReference>
<evidence type="ECO:0000259" key="13">
    <source>
        <dbReference type="PROSITE" id="PS51722"/>
    </source>
</evidence>
<dbReference type="Gene3D" id="3.30.70.2570">
    <property type="entry name" value="Elongation factor 4, C-terminal domain"/>
    <property type="match status" value="1"/>
</dbReference>
<keyword evidence="14" id="KW-0251">Elongation factor</keyword>
<dbReference type="Pfam" id="PF03144">
    <property type="entry name" value="GTP_EFTU_D2"/>
    <property type="match status" value="1"/>
</dbReference>